<dbReference type="SMART" id="SM00194">
    <property type="entry name" value="PTPc"/>
    <property type="match status" value="1"/>
</dbReference>
<dbReference type="SUPFAM" id="SSF52799">
    <property type="entry name" value="(Phosphotyrosine protein) phosphatases II"/>
    <property type="match status" value="2"/>
</dbReference>
<feature type="domain" description="Tyrosine-protein phosphatase" evidence="2">
    <location>
        <begin position="552"/>
        <end position="769"/>
    </location>
</feature>
<feature type="transmembrane region" description="Helical" evidence="1">
    <location>
        <begin position="6"/>
        <end position="26"/>
    </location>
</feature>
<dbReference type="InterPro" id="IPR029021">
    <property type="entry name" value="Prot-tyrosine_phosphatase-like"/>
</dbReference>
<dbReference type="InterPro" id="IPR000242">
    <property type="entry name" value="PTP_cat"/>
</dbReference>
<dbReference type="Gene3D" id="3.90.190.10">
    <property type="entry name" value="Protein tyrosine phosphatase superfamily"/>
    <property type="match status" value="2"/>
</dbReference>
<sequence length="1146" mass="135690">MILYHHTVIRVLIFFIQINSILLLYGKDSKYIEEMDKLKLFINIPIMINIHHPFILTNCKKQFEERILNNKNFNDNIKGSYNYSTIQETITEQAITFINDIDLKLIKFCKLFEKKNVTLDYNDWSIFLTSTQLPMSYDENGTYDAQQRQKPIISSCSNESLIYIIKSKNYFLKIFNYTKDQLYNGDIIYGFYKTDFFYKNKFVKPCGALKAIHNFPEINIKNNKGILININETKLKLIKMIGSMNEYQFMYTFKNNTVNPNFYTNTSIYVYEEKFTENNNFTFLKEKKIYNNNKIFIDNFQIINVKIKCINCMKNKNIIEQKFFFAPQNNSTVTNLLTFYDPKILYRIKPNCSIDEISFGYLESITFDNKILYVNEFNNGTFIEEFSKKGKFIVYDRNTVVTLNCTYKIPTGYYYLIKQYSDPINLKNEIKHIERNELEDNIETNKNIIKNLLRNKAIIGVVILFFVILCIICSIFYSCNKKRIRKYLKVRKLRKFYPNIYCFWDSIKHVNIKNYVEGLKDKKYVPNVASKINFKIIVSGCDMFKISDGEQYNKSLVLSQKNEVNKFYSHYIDSVYTDRKYIISDGPRRETFLQFWKMIISEQISTILFISSPIYSVNDELFKLYLNLECESFDGLIINIQEKYMIEHLTTTVIVLNLKMNEYQNYSVTIFIVDDWKINEIPESSTNLIDLYEEICNVANEFPILIHEINMPGSRTFTFIYFASIIERFINDKTIADPMIIIRIIKEQRSGGSLSLMECAFLLNSIIEYFLSKEILLQDEIMNSFFSNYNDYINSLYSKIQNIDMEKSNFLNYINNLDLERIRGFDDLIQRTYILPDNILKLICTQFYTTLEEEKLNNLEGYKKIRYENVPSLNEYILYNSFGELTLNNINQNYLNLNHFFYQIKDKKYRKLIMSQAPLLGSFINFYKMIYDQKVSIIISLVNIEEYNSGKWDIYFPSDQNEFVVGDFVIIKNSERLMISYGVYSINYILKLQNNSPETDVYFTLLHYEGCPIDGLAFTPEGYISVYNTILSLRYDRPILIHDTAGVSRTGIMSLIIYMIDNIDANRPFDPSIDLLILRQHRYGSVVTVGQFVMALQATCFYFKNLIDKLDNEKYQETNDILSQEINFWRDRNSEVYNINYISTNK</sequence>
<dbReference type="AlphaFoldDB" id="A0A0K0E9Q8"/>
<dbReference type="PANTHER" id="PTHR46163:SF5">
    <property type="entry name" value="TYROSINE-PROTEIN PHOSPHATASE"/>
    <property type="match status" value="1"/>
</dbReference>
<dbReference type="InterPro" id="IPR052782">
    <property type="entry name" value="Oocyte-zygote_transition_reg"/>
</dbReference>
<evidence type="ECO:0000313" key="5">
    <source>
        <dbReference type="WBParaSite" id="SSTP_0000624000.1"/>
    </source>
</evidence>
<proteinExistence type="predicted"/>
<name>A0A0K0E9Q8_STRER</name>
<keyword evidence="1" id="KW-0812">Transmembrane</keyword>
<dbReference type="WBParaSite" id="SSTP_0000624000.1">
    <property type="protein sequence ID" value="SSTP_0000624000.1"/>
    <property type="gene ID" value="SSTP_0000624000"/>
</dbReference>
<dbReference type="InterPro" id="IPR056005">
    <property type="entry name" value="DUF7583"/>
</dbReference>
<keyword evidence="1" id="KW-0472">Membrane</keyword>
<dbReference type="InterPro" id="IPR000387">
    <property type="entry name" value="Tyr_Pase_dom"/>
</dbReference>
<dbReference type="STRING" id="6248.A0A0K0E9Q8"/>
<evidence type="ECO:0000313" key="6">
    <source>
        <dbReference type="WBParaSite" id="TCONS_00003578.p1"/>
    </source>
</evidence>
<reference evidence="5" key="1">
    <citation type="submission" date="2015-08" db="UniProtKB">
        <authorList>
            <consortium name="WormBaseParasite"/>
        </authorList>
    </citation>
    <scope>IDENTIFICATION</scope>
</reference>
<evidence type="ECO:0000256" key="1">
    <source>
        <dbReference type="SAM" id="Phobius"/>
    </source>
</evidence>
<dbReference type="Proteomes" id="UP000035681">
    <property type="component" value="Unplaced"/>
</dbReference>
<accession>A0A0K0E9Q8</accession>
<dbReference type="WBParaSite" id="TCONS_00003578.p1">
    <property type="protein sequence ID" value="TCONS_00003578.p1"/>
    <property type="gene ID" value="XLOC_003319"/>
</dbReference>
<dbReference type="Pfam" id="PF24486">
    <property type="entry name" value="DUF7583"/>
    <property type="match status" value="1"/>
</dbReference>
<dbReference type="PANTHER" id="PTHR46163">
    <property type="entry name" value="TYROSINE-PROTEIN PHOSPHATASE-RELATED"/>
    <property type="match status" value="1"/>
</dbReference>
<protein>
    <submittedName>
        <fullName evidence="6">Tyrosine-protein phosphatase domain-containing protein</fullName>
    </submittedName>
</protein>
<feature type="domain" description="Tyrosine-protein phosphatase" evidence="2">
    <location>
        <begin position="860"/>
        <end position="1102"/>
    </location>
</feature>
<dbReference type="PROSITE" id="PS50055">
    <property type="entry name" value="TYR_PHOSPHATASE_PTP"/>
    <property type="match status" value="2"/>
</dbReference>
<keyword evidence="1" id="KW-1133">Transmembrane helix</keyword>
<dbReference type="SMART" id="SM00404">
    <property type="entry name" value="PTPc_motif"/>
    <property type="match status" value="2"/>
</dbReference>
<dbReference type="CDD" id="cd00047">
    <property type="entry name" value="PTPc"/>
    <property type="match status" value="1"/>
</dbReference>
<dbReference type="PRINTS" id="PR00700">
    <property type="entry name" value="PRTYPHPHTASE"/>
</dbReference>
<evidence type="ECO:0000259" key="2">
    <source>
        <dbReference type="PROSITE" id="PS50055"/>
    </source>
</evidence>
<evidence type="ECO:0000313" key="4">
    <source>
        <dbReference type="Proteomes" id="UP000035681"/>
    </source>
</evidence>
<dbReference type="PROSITE" id="PS50056">
    <property type="entry name" value="TYR_PHOSPHATASE_2"/>
    <property type="match status" value="1"/>
</dbReference>
<dbReference type="GO" id="GO:0004725">
    <property type="term" value="F:protein tyrosine phosphatase activity"/>
    <property type="evidence" value="ECO:0007669"/>
    <property type="project" value="InterPro"/>
</dbReference>
<feature type="transmembrane region" description="Helical" evidence="1">
    <location>
        <begin position="457"/>
        <end position="479"/>
    </location>
</feature>
<organism evidence="5">
    <name type="scientific">Strongyloides stercoralis</name>
    <name type="common">Threadworm</name>
    <dbReference type="NCBI Taxonomy" id="6248"/>
    <lineage>
        <taxon>Eukaryota</taxon>
        <taxon>Metazoa</taxon>
        <taxon>Ecdysozoa</taxon>
        <taxon>Nematoda</taxon>
        <taxon>Chromadorea</taxon>
        <taxon>Rhabditida</taxon>
        <taxon>Tylenchina</taxon>
        <taxon>Panagrolaimomorpha</taxon>
        <taxon>Strongyloidoidea</taxon>
        <taxon>Strongyloididae</taxon>
        <taxon>Strongyloides</taxon>
    </lineage>
</organism>
<evidence type="ECO:0000259" key="3">
    <source>
        <dbReference type="PROSITE" id="PS50056"/>
    </source>
</evidence>
<feature type="domain" description="Tyrosine specific protein phosphatases" evidence="3">
    <location>
        <begin position="1021"/>
        <end position="1093"/>
    </location>
</feature>
<dbReference type="Pfam" id="PF00102">
    <property type="entry name" value="Y_phosphatase"/>
    <property type="match status" value="2"/>
</dbReference>
<keyword evidence="4" id="KW-1185">Reference proteome</keyword>
<dbReference type="InterPro" id="IPR003595">
    <property type="entry name" value="Tyr_Pase_cat"/>
</dbReference>